<keyword evidence="5" id="KW-1185">Reference proteome</keyword>
<organism evidence="4 5">
    <name type="scientific">Streptomyces gulbargensis</name>
    <dbReference type="NCBI Taxonomy" id="364901"/>
    <lineage>
        <taxon>Bacteria</taxon>
        <taxon>Bacillati</taxon>
        <taxon>Actinomycetota</taxon>
        <taxon>Actinomycetes</taxon>
        <taxon>Kitasatosporales</taxon>
        <taxon>Streptomycetaceae</taxon>
        <taxon>Streptomyces</taxon>
    </lineage>
</organism>
<dbReference type="SUPFAM" id="SSF53474">
    <property type="entry name" value="alpha/beta-Hydrolases"/>
    <property type="match status" value="1"/>
</dbReference>
<dbReference type="Gene3D" id="3.40.50.1820">
    <property type="entry name" value="alpha/beta hydrolase"/>
    <property type="match status" value="2"/>
</dbReference>
<keyword evidence="1 3" id="KW-0732">Signal</keyword>
<evidence type="ECO:0000313" key="4">
    <source>
        <dbReference type="EMBL" id="GAA3896048.1"/>
    </source>
</evidence>
<feature type="signal peptide" evidence="3">
    <location>
        <begin position="1"/>
        <end position="30"/>
    </location>
</feature>
<evidence type="ECO:0000256" key="3">
    <source>
        <dbReference type="SAM" id="SignalP"/>
    </source>
</evidence>
<evidence type="ECO:0000256" key="1">
    <source>
        <dbReference type="ARBA" id="ARBA00022729"/>
    </source>
</evidence>
<sequence length="534" mass="54062">MPRPRGRSRLAALLLCVAAVLAPSAGTAGAAAPPPVPGTLRAYDVGAVFSAGVSSGGYMATQLHVAYSGTFEGSASFASGPYDCARGSLTTALNACMDTTQPLDPAALERLTRERSAQGLIDPVEQLAGDPVYVFGGANDTTVKPPVVNALADHFGRFGARVRQDRSSAAGHAWVTPLGPNACAVTASPYLNDCGIDAPGALLGHLLGPVAAPGSGTGGSLIRFDQNAYAPGGSAAALSMGAEGFAYVPASCAAGARCRLLVALHGCKQGYAYQGFGTRFVEGAHLNEYADTNDLIVLYPQAAPTATLENPNGCWNWWGYLGDRAYARHGGKQVETVMAMVRALRGEGTPPPAPGRAVLSSTDAEDGYVKAAADGSGAAVGTLEDTYGLAVGRGADGRVNRAVVSFDTSRIPAGAAVTRAWLTLARSGGSGDPWASPAGNRLLVDVRSGCFGGCALEAADWSAAATVAGGAEVPAFFSGGAVSSELSAAALAALNRGGTTQMRLGFAAAPAGTAYLFVNRDAPVTLTVEYRTTA</sequence>
<evidence type="ECO:0000313" key="5">
    <source>
        <dbReference type="Proteomes" id="UP001501000"/>
    </source>
</evidence>
<feature type="chain" id="PRO_5045394679" description="Poly (3-hydroxybutyrate) depolymerase" evidence="3">
    <location>
        <begin position="31"/>
        <end position="534"/>
    </location>
</feature>
<dbReference type="Proteomes" id="UP001501000">
    <property type="component" value="Unassembled WGS sequence"/>
</dbReference>
<dbReference type="InterPro" id="IPR050955">
    <property type="entry name" value="Plant_Biomass_Hydrol_Est"/>
</dbReference>
<dbReference type="InterPro" id="IPR029058">
    <property type="entry name" value="AB_hydrolase_fold"/>
</dbReference>
<dbReference type="EMBL" id="BAABAJ010000001">
    <property type="protein sequence ID" value="GAA3896048.1"/>
    <property type="molecule type" value="Genomic_DNA"/>
</dbReference>
<dbReference type="Pfam" id="PF10503">
    <property type="entry name" value="Esterase_PHB"/>
    <property type="match status" value="1"/>
</dbReference>
<evidence type="ECO:0000256" key="2">
    <source>
        <dbReference type="ARBA" id="ARBA00022801"/>
    </source>
</evidence>
<accession>A0ABP7L8P7</accession>
<name>A0ABP7L8P7_9ACTN</name>
<reference evidence="5" key="1">
    <citation type="journal article" date="2019" name="Int. J. Syst. Evol. Microbiol.">
        <title>The Global Catalogue of Microorganisms (GCM) 10K type strain sequencing project: providing services to taxonomists for standard genome sequencing and annotation.</title>
        <authorList>
            <consortium name="The Broad Institute Genomics Platform"/>
            <consortium name="The Broad Institute Genome Sequencing Center for Infectious Disease"/>
            <person name="Wu L."/>
            <person name="Ma J."/>
        </authorList>
    </citation>
    <scope>NUCLEOTIDE SEQUENCE [LARGE SCALE GENOMIC DNA]</scope>
    <source>
        <strain evidence="5">JCM 16956</strain>
    </source>
</reference>
<dbReference type="PANTHER" id="PTHR43037">
    <property type="entry name" value="UNNAMED PRODUCT-RELATED"/>
    <property type="match status" value="1"/>
</dbReference>
<evidence type="ECO:0008006" key="6">
    <source>
        <dbReference type="Google" id="ProtNLM"/>
    </source>
</evidence>
<gene>
    <name evidence="4" type="ORF">GCM10022244_02570</name>
</gene>
<proteinExistence type="predicted"/>
<dbReference type="PANTHER" id="PTHR43037:SF5">
    <property type="entry name" value="FERULOYL ESTERASE"/>
    <property type="match status" value="1"/>
</dbReference>
<dbReference type="InterPro" id="IPR010126">
    <property type="entry name" value="Esterase_phb"/>
</dbReference>
<comment type="caution">
    <text evidence="4">The sequence shown here is derived from an EMBL/GenBank/DDBJ whole genome shotgun (WGS) entry which is preliminary data.</text>
</comment>
<keyword evidence="2" id="KW-0378">Hydrolase</keyword>
<protein>
    <recommendedName>
        <fullName evidence="6">Poly (3-hydroxybutyrate) depolymerase</fullName>
    </recommendedName>
</protein>